<keyword evidence="10" id="KW-0862">Zinc</keyword>
<dbReference type="GO" id="GO:0008270">
    <property type="term" value="F:zinc ion binding"/>
    <property type="evidence" value="ECO:0007669"/>
    <property type="project" value="UniProtKB-KW"/>
</dbReference>
<dbReference type="InterPro" id="IPR001841">
    <property type="entry name" value="Znf_RING"/>
</dbReference>
<gene>
    <name evidence="17" type="ORF">KI387_024960</name>
</gene>
<evidence type="ECO:0000256" key="7">
    <source>
        <dbReference type="ARBA" id="ARBA00022723"/>
    </source>
</evidence>
<evidence type="ECO:0000313" key="18">
    <source>
        <dbReference type="Proteomes" id="UP000824469"/>
    </source>
</evidence>
<evidence type="ECO:0000256" key="1">
    <source>
        <dbReference type="ARBA" id="ARBA00000900"/>
    </source>
</evidence>
<evidence type="ECO:0000256" key="13">
    <source>
        <dbReference type="ARBA" id="ARBA00024209"/>
    </source>
</evidence>
<dbReference type="OMA" id="SHERHRA"/>
<dbReference type="GO" id="GO:0016020">
    <property type="term" value="C:membrane"/>
    <property type="evidence" value="ECO:0007669"/>
    <property type="project" value="UniProtKB-SubCell"/>
</dbReference>
<organism evidence="17 18">
    <name type="scientific">Taxus chinensis</name>
    <name type="common">Chinese yew</name>
    <name type="synonym">Taxus wallichiana var. chinensis</name>
    <dbReference type="NCBI Taxonomy" id="29808"/>
    <lineage>
        <taxon>Eukaryota</taxon>
        <taxon>Viridiplantae</taxon>
        <taxon>Streptophyta</taxon>
        <taxon>Embryophyta</taxon>
        <taxon>Tracheophyta</taxon>
        <taxon>Spermatophyta</taxon>
        <taxon>Pinopsida</taxon>
        <taxon>Pinidae</taxon>
        <taxon>Conifers II</taxon>
        <taxon>Cupressales</taxon>
        <taxon>Taxaceae</taxon>
        <taxon>Taxus</taxon>
    </lineage>
</organism>
<comment type="subcellular location">
    <subcellularLocation>
        <location evidence="2">Membrane</location>
        <topology evidence="2">Single-pass membrane protein</topology>
    </subcellularLocation>
</comment>
<accession>A0AA38G6V3</accession>
<dbReference type="GO" id="GO:0061630">
    <property type="term" value="F:ubiquitin protein ligase activity"/>
    <property type="evidence" value="ECO:0007669"/>
    <property type="project" value="UniProtKB-EC"/>
</dbReference>
<dbReference type="PROSITE" id="PS50089">
    <property type="entry name" value="ZF_RING_2"/>
    <property type="match status" value="1"/>
</dbReference>
<keyword evidence="8 14" id="KW-0863">Zinc-finger</keyword>
<keyword evidence="18" id="KW-1185">Reference proteome</keyword>
<dbReference type="GO" id="GO:0016567">
    <property type="term" value="P:protein ubiquitination"/>
    <property type="evidence" value="ECO:0007669"/>
    <property type="project" value="InterPro"/>
</dbReference>
<dbReference type="EC" id="2.3.2.27" evidence="4"/>
<feature type="domain" description="RING-type" evidence="16">
    <location>
        <begin position="111"/>
        <end position="153"/>
    </location>
</feature>
<dbReference type="SUPFAM" id="SSF57850">
    <property type="entry name" value="RING/U-box"/>
    <property type="match status" value="1"/>
</dbReference>
<dbReference type="InterPro" id="IPR044602">
    <property type="entry name" value="ATL10/ATL72-79-like"/>
</dbReference>
<evidence type="ECO:0000313" key="17">
    <source>
        <dbReference type="EMBL" id="KAH9316333.1"/>
    </source>
</evidence>
<reference evidence="17 18" key="1">
    <citation type="journal article" date="2021" name="Nat. Plants">
        <title>The Taxus genome provides insights into paclitaxel biosynthesis.</title>
        <authorList>
            <person name="Xiong X."/>
            <person name="Gou J."/>
            <person name="Liao Q."/>
            <person name="Li Y."/>
            <person name="Zhou Q."/>
            <person name="Bi G."/>
            <person name="Li C."/>
            <person name="Du R."/>
            <person name="Wang X."/>
            <person name="Sun T."/>
            <person name="Guo L."/>
            <person name="Liang H."/>
            <person name="Lu P."/>
            <person name="Wu Y."/>
            <person name="Zhang Z."/>
            <person name="Ro D.K."/>
            <person name="Shang Y."/>
            <person name="Huang S."/>
            <person name="Yan J."/>
        </authorList>
    </citation>
    <scope>NUCLEOTIDE SEQUENCE [LARGE SCALE GENOMIC DNA]</scope>
    <source>
        <strain evidence="17">Ta-2019</strain>
    </source>
</reference>
<protein>
    <recommendedName>
        <fullName evidence="4">RING-type E3 ubiquitin transferase</fullName>
        <ecNumber evidence="4">2.3.2.27</ecNumber>
    </recommendedName>
</protein>
<keyword evidence="11 15" id="KW-1133">Transmembrane helix</keyword>
<dbReference type="AlphaFoldDB" id="A0AA38G6V3"/>
<evidence type="ECO:0000256" key="3">
    <source>
        <dbReference type="ARBA" id="ARBA00004906"/>
    </source>
</evidence>
<dbReference type="Pfam" id="PF13639">
    <property type="entry name" value="zf-RING_2"/>
    <property type="match status" value="1"/>
</dbReference>
<evidence type="ECO:0000256" key="4">
    <source>
        <dbReference type="ARBA" id="ARBA00012483"/>
    </source>
</evidence>
<dbReference type="PANTHER" id="PTHR46905:SF7">
    <property type="entry name" value="RING-H2 FINGER PROTEIN ATL78"/>
    <property type="match status" value="1"/>
</dbReference>
<dbReference type="Gene3D" id="3.30.40.10">
    <property type="entry name" value="Zinc/RING finger domain, C3HC4 (zinc finger)"/>
    <property type="match status" value="1"/>
</dbReference>
<sequence length="176" mass="20091">MNLKMGGRVIMVEVARTNYGVMSLSNQNDQTKIDPYMAENRTVVFMVFLCTVISLLGFLSILPWNHIWRSHERHRAAKLANTGLKKKAINALPSTVYREVRSEANNSVAECPVCLAEFLEGEKLRVLPQCRHSFHMVCVDKWFVSHSSCPSCRSCLVNMEQQILMARPRAEQDNHI</sequence>
<evidence type="ECO:0000259" key="16">
    <source>
        <dbReference type="PROSITE" id="PS50089"/>
    </source>
</evidence>
<dbReference type="EMBL" id="JAHRHJ020000005">
    <property type="protein sequence ID" value="KAH9316333.1"/>
    <property type="molecule type" value="Genomic_DNA"/>
</dbReference>
<keyword evidence="12 15" id="KW-0472">Membrane</keyword>
<evidence type="ECO:0000256" key="2">
    <source>
        <dbReference type="ARBA" id="ARBA00004167"/>
    </source>
</evidence>
<name>A0AA38G6V3_TAXCH</name>
<keyword evidence="5" id="KW-0808">Transferase</keyword>
<keyword evidence="7" id="KW-0479">Metal-binding</keyword>
<evidence type="ECO:0000256" key="10">
    <source>
        <dbReference type="ARBA" id="ARBA00022833"/>
    </source>
</evidence>
<evidence type="ECO:0000256" key="14">
    <source>
        <dbReference type="PROSITE-ProRule" id="PRU00175"/>
    </source>
</evidence>
<evidence type="ECO:0000256" key="12">
    <source>
        <dbReference type="ARBA" id="ARBA00023136"/>
    </source>
</evidence>
<comment type="pathway">
    <text evidence="3">Protein modification; protein ubiquitination.</text>
</comment>
<proteinExistence type="inferred from homology"/>
<dbReference type="CDD" id="cd16461">
    <property type="entry name" value="RING-H2_EL5-like"/>
    <property type="match status" value="1"/>
</dbReference>
<evidence type="ECO:0000256" key="8">
    <source>
        <dbReference type="ARBA" id="ARBA00022771"/>
    </source>
</evidence>
<feature type="non-terminal residue" evidence="17">
    <location>
        <position position="176"/>
    </location>
</feature>
<keyword evidence="6 15" id="KW-0812">Transmembrane</keyword>
<dbReference type="InterPro" id="IPR013083">
    <property type="entry name" value="Znf_RING/FYVE/PHD"/>
</dbReference>
<keyword evidence="9" id="KW-0833">Ubl conjugation pathway</keyword>
<evidence type="ECO:0000256" key="6">
    <source>
        <dbReference type="ARBA" id="ARBA00022692"/>
    </source>
</evidence>
<comment type="catalytic activity">
    <reaction evidence="1">
        <text>S-ubiquitinyl-[E2 ubiquitin-conjugating enzyme]-L-cysteine + [acceptor protein]-L-lysine = [E2 ubiquitin-conjugating enzyme]-L-cysteine + N(6)-ubiquitinyl-[acceptor protein]-L-lysine.</text>
        <dbReference type="EC" id="2.3.2.27"/>
    </reaction>
</comment>
<comment type="similarity">
    <text evidence="13">Belongs to the RING-type zinc finger family. ATL subfamily.</text>
</comment>
<dbReference type="Proteomes" id="UP000824469">
    <property type="component" value="Unassembled WGS sequence"/>
</dbReference>
<dbReference type="FunFam" id="3.30.40.10:FF:000187">
    <property type="entry name" value="E3 ubiquitin-protein ligase ATL6"/>
    <property type="match status" value="1"/>
</dbReference>
<evidence type="ECO:0000256" key="9">
    <source>
        <dbReference type="ARBA" id="ARBA00022786"/>
    </source>
</evidence>
<dbReference type="SMART" id="SM00184">
    <property type="entry name" value="RING"/>
    <property type="match status" value="1"/>
</dbReference>
<dbReference type="PANTHER" id="PTHR46905">
    <property type="entry name" value="RING-H2 FINGER PROTEIN ATL78"/>
    <property type="match status" value="1"/>
</dbReference>
<evidence type="ECO:0000256" key="15">
    <source>
        <dbReference type="SAM" id="Phobius"/>
    </source>
</evidence>
<feature type="transmembrane region" description="Helical" evidence="15">
    <location>
        <begin position="43"/>
        <end position="65"/>
    </location>
</feature>
<comment type="caution">
    <text evidence="17">The sequence shown here is derived from an EMBL/GenBank/DDBJ whole genome shotgun (WGS) entry which is preliminary data.</text>
</comment>
<evidence type="ECO:0000256" key="5">
    <source>
        <dbReference type="ARBA" id="ARBA00022679"/>
    </source>
</evidence>
<evidence type="ECO:0000256" key="11">
    <source>
        <dbReference type="ARBA" id="ARBA00022989"/>
    </source>
</evidence>